<dbReference type="Pfam" id="PF11662">
    <property type="entry name" value="DUF3263"/>
    <property type="match status" value="1"/>
</dbReference>
<feature type="compositionally biased region" description="Basic and acidic residues" evidence="1">
    <location>
        <begin position="1"/>
        <end position="10"/>
    </location>
</feature>
<evidence type="ECO:0008006" key="3">
    <source>
        <dbReference type="Google" id="ProtNLM"/>
    </source>
</evidence>
<reference evidence="2" key="1">
    <citation type="submission" date="2023-06" db="EMBL/GenBank/DDBJ databases">
        <title>Gordonia sp. nov. and Pseudochrobactrum sp. nov., two species isolated from the burying beetle Nicrophorus vespilloides.</title>
        <authorList>
            <person name="Poehlein A."/>
            <person name="Guzman J."/>
            <person name="Daniel R."/>
            <person name="Vilcinskas A."/>
        </authorList>
    </citation>
    <scope>NUCLEOTIDE SEQUENCE</scope>
    <source>
        <strain evidence="2">MP11Mi</strain>
    </source>
</reference>
<dbReference type="InterPro" id="IPR021678">
    <property type="entry name" value="DUF3263"/>
</dbReference>
<evidence type="ECO:0000256" key="1">
    <source>
        <dbReference type="SAM" id="MobiDB-lite"/>
    </source>
</evidence>
<dbReference type="AlphaFoldDB" id="A0AA97GUH2"/>
<dbReference type="RefSeq" id="WP_420040825.1">
    <property type="nucleotide sequence ID" value="NZ_CP128986.1"/>
</dbReference>
<accession>A0AA97GUH2</accession>
<proteinExistence type="predicted"/>
<feature type="region of interest" description="Disordered" evidence="1">
    <location>
        <begin position="1"/>
        <end position="20"/>
    </location>
</feature>
<name>A0AA97GUH2_9ACTN</name>
<evidence type="ECO:0000313" key="2">
    <source>
        <dbReference type="EMBL" id="WOC11517.1"/>
    </source>
</evidence>
<protein>
    <recommendedName>
        <fullName evidence="3">DUF3263 domain-containing protein</fullName>
    </recommendedName>
</protein>
<sequence length="85" mass="9584">MDASETRPPGEADAPGAHLSDDDRAIIDLSKRHYRTADAHAEAVRTELGLSVVDYFRELNRLVDDPEALAYSPIVVKRLRRNKLR</sequence>
<gene>
    <name evidence="2" type="ORF">MP11Mi_05900</name>
</gene>
<organism evidence="2">
    <name type="scientific">Gordonia sp. MP11Mi</name>
    <dbReference type="NCBI Taxonomy" id="3022769"/>
    <lineage>
        <taxon>Bacteria</taxon>
        <taxon>Bacillati</taxon>
        <taxon>Actinomycetota</taxon>
        <taxon>Actinomycetes</taxon>
        <taxon>Mycobacteriales</taxon>
        <taxon>Gordoniaceae</taxon>
        <taxon>Gordonia</taxon>
    </lineage>
</organism>
<dbReference type="EMBL" id="CP128986">
    <property type="protein sequence ID" value="WOC11517.1"/>
    <property type="molecule type" value="Genomic_DNA"/>
</dbReference>